<dbReference type="EMBL" id="SRPY01000653">
    <property type="protein sequence ID" value="KAG5919770.1"/>
    <property type="molecule type" value="Genomic_DNA"/>
</dbReference>
<gene>
    <name evidence="1" type="ORF">E4U42_006428</name>
</gene>
<protein>
    <submittedName>
        <fullName evidence="1">Uncharacterized protein</fullName>
    </submittedName>
</protein>
<sequence>MTGLPVNLPEQKETGNMAIMDAHQTQAAAEVWNCGQPVTEPYGPILTKTIYPFPSEVPGKFLTKVRGGEKRSGMASPALGAFSCCCCDIAIGEIVCQVRDTDDCMCNMVMCPENAKTTTVTAPAPTVI</sequence>
<proteinExistence type="predicted"/>
<dbReference type="OrthoDB" id="4950117at2759"/>
<accession>A0A8K0NF01</accession>
<dbReference type="AlphaFoldDB" id="A0A8K0NF01"/>
<reference evidence="1" key="1">
    <citation type="journal article" date="2020" name="bioRxiv">
        <title>Whole genome comparisons of ergot fungi reveals the divergence and evolution of species within the genus Claviceps are the result of varying mechanisms driving genome evolution and host range expansion.</title>
        <authorList>
            <person name="Wyka S.A."/>
            <person name="Mondo S.J."/>
            <person name="Liu M."/>
            <person name="Dettman J."/>
            <person name="Nalam V."/>
            <person name="Broders K.D."/>
        </authorList>
    </citation>
    <scope>NUCLEOTIDE SEQUENCE</scope>
    <source>
        <strain evidence="1">CCC 489</strain>
    </source>
</reference>
<name>A0A8K0NF01_9HYPO</name>
<comment type="caution">
    <text evidence="1">The sequence shown here is derived from an EMBL/GenBank/DDBJ whole genome shotgun (WGS) entry which is preliminary data.</text>
</comment>
<organism evidence="1 2">
    <name type="scientific">Claviceps africana</name>
    <dbReference type="NCBI Taxonomy" id="83212"/>
    <lineage>
        <taxon>Eukaryota</taxon>
        <taxon>Fungi</taxon>
        <taxon>Dikarya</taxon>
        <taxon>Ascomycota</taxon>
        <taxon>Pezizomycotina</taxon>
        <taxon>Sordariomycetes</taxon>
        <taxon>Hypocreomycetidae</taxon>
        <taxon>Hypocreales</taxon>
        <taxon>Clavicipitaceae</taxon>
        <taxon>Claviceps</taxon>
    </lineage>
</organism>
<evidence type="ECO:0000313" key="2">
    <source>
        <dbReference type="Proteomes" id="UP000811619"/>
    </source>
</evidence>
<evidence type="ECO:0000313" key="1">
    <source>
        <dbReference type="EMBL" id="KAG5919770.1"/>
    </source>
</evidence>
<dbReference type="Proteomes" id="UP000811619">
    <property type="component" value="Unassembled WGS sequence"/>
</dbReference>
<keyword evidence="2" id="KW-1185">Reference proteome</keyword>